<dbReference type="Pfam" id="PF03737">
    <property type="entry name" value="RraA-like"/>
    <property type="match status" value="1"/>
</dbReference>
<dbReference type="InterPro" id="IPR036704">
    <property type="entry name" value="RraA/RraA-like_sf"/>
</dbReference>
<evidence type="ECO:0000256" key="6">
    <source>
        <dbReference type="ARBA" id="ARBA00012947"/>
    </source>
</evidence>
<dbReference type="PANTHER" id="PTHR33254">
    <property type="entry name" value="4-HYDROXY-4-METHYL-2-OXOGLUTARATE ALDOLASE 3-RELATED"/>
    <property type="match status" value="1"/>
</dbReference>
<evidence type="ECO:0000256" key="10">
    <source>
        <dbReference type="ARBA" id="ARBA00030169"/>
    </source>
</evidence>
<comment type="cofactor">
    <cofactor evidence="13">
        <name>Mg(2+)</name>
        <dbReference type="ChEBI" id="CHEBI:18420"/>
    </cofactor>
</comment>
<comment type="catalytic activity">
    <reaction evidence="1">
        <text>4-hydroxy-4-methyl-2-oxoglutarate = 2 pyruvate</text>
        <dbReference type="Rhea" id="RHEA:22748"/>
        <dbReference type="ChEBI" id="CHEBI:15361"/>
        <dbReference type="ChEBI" id="CHEBI:58276"/>
        <dbReference type="EC" id="4.1.3.17"/>
    </reaction>
</comment>
<protein>
    <recommendedName>
        <fullName evidence="7">Putative 4-hydroxy-4-methyl-2-oxoglutarate aldolase</fullName>
        <ecNumber evidence="6">4.1.1.112</ecNumber>
        <ecNumber evidence="5">4.1.3.17</ecNumber>
    </recommendedName>
    <alternativeName>
        <fullName evidence="11">Oxaloacetate decarboxylase</fullName>
    </alternativeName>
    <alternativeName>
        <fullName evidence="9">Regulator of ribonuclease activity homolog</fullName>
    </alternativeName>
    <alternativeName>
        <fullName evidence="10">RraA-like protein</fullName>
    </alternativeName>
</protein>
<evidence type="ECO:0000256" key="7">
    <source>
        <dbReference type="ARBA" id="ARBA00016549"/>
    </source>
</evidence>
<keyword evidence="13" id="KW-0460">Magnesium</keyword>
<evidence type="ECO:0000256" key="4">
    <source>
        <dbReference type="ARBA" id="ARBA00011233"/>
    </source>
</evidence>
<dbReference type="AlphaFoldDB" id="F5LA70"/>
<dbReference type="RefSeq" id="WP_007506139.1">
    <property type="nucleotide sequence ID" value="NZ_AFCE01000162.1"/>
</dbReference>
<evidence type="ECO:0000256" key="5">
    <source>
        <dbReference type="ARBA" id="ARBA00012213"/>
    </source>
</evidence>
<dbReference type="CDD" id="cd16841">
    <property type="entry name" value="RraA_family"/>
    <property type="match status" value="1"/>
</dbReference>
<keyword evidence="13" id="KW-0479">Metal-binding</keyword>
<comment type="similarity">
    <text evidence="3">Belongs to the class II aldolase/RraA-like family.</text>
</comment>
<reference evidence="14 15" key="1">
    <citation type="journal article" date="2011" name="J. Bacteriol.">
        <title>Draft genome sequence of the thermoalkaliphilic Caldalkalibacillus thermarum strain TA2.A1.</title>
        <authorList>
            <person name="Kalamorz F."/>
            <person name="Keis S."/>
            <person name="McMillan D.G."/>
            <person name="Olsson K."/>
            <person name="Stanton J.A."/>
            <person name="Stockwell P."/>
            <person name="Black M.A."/>
            <person name="Klingeman D.M."/>
            <person name="Land M.L."/>
            <person name="Han C.S."/>
            <person name="Martin S.L."/>
            <person name="Becher S.A."/>
            <person name="Peddie C.J."/>
            <person name="Morgan H.W."/>
            <person name="Matthies D."/>
            <person name="Preiss L."/>
            <person name="Meier T."/>
            <person name="Brown S.D."/>
            <person name="Cook G.M."/>
        </authorList>
    </citation>
    <scope>NUCLEOTIDE SEQUENCE [LARGE SCALE GENOMIC DNA]</scope>
    <source>
        <strain evidence="14 15">TA2.A1</strain>
    </source>
</reference>
<keyword evidence="14" id="KW-0808">Transferase</keyword>
<name>F5LA70_CALTT</name>
<dbReference type="PANTHER" id="PTHR33254:SF4">
    <property type="entry name" value="4-HYDROXY-4-METHYL-2-OXOGLUTARATE ALDOLASE 3-RELATED"/>
    <property type="match status" value="1"/>
</dbReference>
<evidence type="ECO:0000256" key="11">
    <source>
        <dbReference type="ARBA" id="ARBA00032305"/>
    </source>
</evidence>
<comment type="caution">
    <text evidence="14">The sequence shown here is derived from an EMBL/GenBank/DDBJ whole genome shotgun (WGS) entry which is preliminary data.</text>
</comment>
<evidence type="ECO:0000256" key="12">
    <source>
        <dbReference type="ARBA" id="ARBA00047973"/>
    </source>
</evidence>
<comment type="catalytic activity">
    <reaction evidence="12">
        <text>oxaloacetate + H(+) = pyruvate + CO2</text>
        <dbReference type="Rhea" id="RHEA:15641"/>
        <dbReference type="ChEBI" id="CHEBI:15361"/>
        <dbReference type="ChEBI" id="CHEBI:15378"/>
        <dbReference type="ChEBI" id="CHEBI:16452"/>
        <dbReference type="ChEBI" id="CHEBI:16526"/>
        <dbReference type="EC" id="4.1.1.112"/>
    </reaction>
</comment>
<dbReference type="SUPFAM" id="SSF89562">
    <property type="entry name" value="RraA-like"/>
    <property type="match status" value="1"/>
</dbReference>
<sequence>MMIDVIEKLRKLPTTAISDALGGLYHLDQAIKPLKEEWKVAGKACTVKLRAADNKMLLQAMREAEEGDVLVIDARGYTYNAICGDFMVELAKVLGIAGLVIDGAVRDVQGIKAVDLPVFCRGITVAASDKAGSGEVNVPISCAGAAVHPGDLIVGDADGVVVIPQEKVEAVLAKAQEKVQKDLEREAKVLASREAAIAYLDKALGS</sequence>
<dbReference type="EC" id="4.1.3.17" evidence="5"/>
<dbReference type="EC" id="4.1.1.112" evidence="6"/>
<accession>F5LA70</accession>
<evidence type="ECO:0000256" key="13">
    <source>
        <dbReference type="PIRSR" id="PIRSR605493-1"/>
    </source>
</evidence>
<feature type="binding site" evidence="13">
    <location>
        <begin position="84"/>
        <end position="87"/>
    </location>
    <ligand>
        <name>substrate</name>
    </ligand>
</feature>
<dbReference type="EMBL" id="AFCE01000162">
    <property type="protein sequence ID" value="EGL81790.1"/>
    <property type="molecule type" value="Genomic_DNA"/>
</dbReference>
<gene>
    <name evidence="14" type="ORF">CathTA2_2805</name>
</gene>
<dbReference type="InterPro" id="IPR005493">
    <property type="entry name" value="RraA/RraA-like"/>
</dbReference>
<evidence type="ECO:0000256" key="2">
    <source>
        <dbReference type="ARBA" id="ARBA00001968"/>
    </source>
</evidence>
<dbReference type="Gene3D" id="3.50.30.40">
    <property type="entry name" value="Ribonuclease E inhibitor RraA/RraA-like"/>
    <property type="match status" value="1"/>
</dbReference>
<dbReference type="GO" id="GO:0032259">
    <property type="term" value="P:methylation"/>
    <property type="evidence" value="ECO:0007669"/>
    <property type="project" value="UniProtKB-KW"/>
</dbReference>
<dbReference type="GO" id="GO:0008168">
    <property type="term" value="F:methyltransferase activity"/>
    <property type="evidence" value="ECO:0007669"/>
    <property type="project" value="UniProtKB-KW"/>
</dbReference>
<comment type="function">
    <text evidence="8">Catalyzes the aldol cleavage of 4-hydroxy-4-methyl-2-oxoglutarate (HMG) into 2 molecules of pyruvate. Also contains a secondary oxaloacetate (OAA) decarboxylase activity due to the common pyruvate enolate transition state formed following C-C bond cleavage in the retro-aldol and decarboxylation reactions.</text>
</comment>
<evidence type="ECO:0000313" key="15">
    <source>
        <dbReference type="Proteomes" id="UP000010716"/>
    </source>
</evidence>
<dbReference type="GO" id="GO:0047443">
    <property type="term" value="F:4-hydroxy-4-methyl-2-oxoglutarate aldolase activity"/>
    <property type="evidence" value="ECO:0007669"/>
    <property type="project" value="UniProtKB-EC"/>
</dbReference>
<proteinExistence type="inferred from homology"/>
<dbReference type="GO" id="GO:0008948">
    <property type="term" value="F:oxaloacetate decarboxylase activity"/>
    <property type="evidence" value="ECO:0007669"/>
    <property type="project" value="UniProtKB-EC"/>
</dbReference>
<evidence type="ECO:0000256" key="3">
    <source>
        <dbReference type="ARBA" id="ARBA00008621"/>
    </source>
</evidence>
<evidence type="ECO:0000256" key="9">
    <source>
        <dbReference type="ARBA" id="ARBA00029596"/>
    </source>
</evidence>
<feature type="binding site" evidence="13">
    <location>
        <position position="107"/>
    </location>
    <ligand>
        <name>Mg(2+)</name>
        <dbReference type="ChEBI" id="CHEBI:18420"/>
    </ligand>
</feature>
<keyword evidence="14" id="KW-0489">Methyltransferase</keyword>
<dbReference type="GO" id="GO:0046872">
    <property type="term" value="F:metal ion binding"/>
    <property type="evidence" value="ECO:0007669"/>
    <property type="project" value="UniProtKB-KW"/>
</dbReference>
<dbReference type="eggNOG" id="COG0684">
    <property type="taxonomic scope" value="Bacteria"/>
</dbReference>
<evidence type="ECO:0000256" key="8">
    <source>
        <dbReference type="ARBA" id="ARBA00025046"/>
    </source>
</evidence>
<evidence type="ECO:0000256" key="1">
    <source>
        <dbReference type="ARBA" id="ARBA00001342"/>
    </source>
</evidence>
<feature type="binding site" evidence="13">
    <location>
        <position position="106"/>
    </location>
    <ligand>
        <name>substrate</name>
    </ligand>
</feature>
<dbReference type="Proteomes" id="UP000010716">
    <property type="component" value="Unassembled WGS sequence"/>
</dbReference>
<comment type="subunit">
    <text evidence="4">Homotrimer.</text>
</comment>
<comment type="cofactor">
    <cofactor evidence="2">
        <name>a divalent metal cation</name>
        <dbReference type="ChEBI" id="CHEBI:60240"/>
    </cofactor>
</comment>
<organism evidence="14 15">
    <name type="scientific">Caldalkalibacillus thermarum (strain TA2.A1)</name>
    <dbReference type="NCBI Taxonomy" id="986075"/>
    <lineage>
        <taxon>Bacteria</taxon>
        <taxon>Bacillati</taxon>
        <taxon>Bacillota</taxon>
        <taxon>Bacilli</taxon>
        <taxon>Bacillales</taxon>
        <taxon>Bacillaceae</taxon>
        <taxon>Caldalkalibacillus</taxon>
    </lineage>
</organism>
<evidence type="ECO:0000313" key="14">
    <source>
        <dbReference type="EMBL" id="EGL81790.1"/>
    </source>
</evidence>